<dbReference type="InterPro" id="IPR034074">
    <property type="entry name" value="Y4bN_pept_dom"/>
</dbReference>
<evidence type="ECO:0000256" key="3">
    <source>
        <dbReference type="ARBA" id="ARBA00022825"/>
    </source>
</evidence>
<dbReference type="AlphaFoldDB" id="A0A2S6H230"/>
<reference evidence="5 6" key="1">
    <citation type="submission" date="2018-02" db="EMBL/GenBank/DDBJ databases">
        <title>Subsurface microbial communities from deep shales in Ohio and West Virginia, USA.</title>
        <authorList>
            <person name="Wrighton K."/>
        </authorList>
    </citation>
    <scope>NUCLEOTIDE SEQUENCE [LARGE SCALE GENOMIC DNA]</scope>
    <source>
        <strain evidence="5 6">OWC-G53F</strain>
    </source>
</reference>
<dbReference type="InterPro" id="IPR036852">
    <property type="entry name" value="Peptidase_S8/S53_dom_sf"/>
</dbReference>
<keyword evidence="2" id="KW-0378">Hydrolase</keyword>
<feature type="domain" description="Peptidase S8/S53" evidence="4">
    <location>
        <begin position="281"/>
        <end position="615"/>
    </location>
</feature>
<dbReference type="CDD" id="cd04847">
    <property type="entry name" value="Peptidases_S8_Subtilisin_like_2"/>
    <property type="match status" value="1"/>
</dbReference>
<evidence type="ECO:0000259" key="4">
    <source>
        <dbReference type="Pfam" id="PF00082"/>
    </source>
</evidence>
<dbReference type="SUPFAM" id="SSF52743">
    <property type="entry name" value="Subtilisin-like"/>
    <property type="match status" value="1"/>
</dbReference>
<keyword evidence="6" id="KW-1185">Reference proteome</keyword>
<dbReference type="Pfam" id="PF00082">
    <property type="entry name" value="Peptidase_S8"/>
    <property type="match status" value="1"/>
</dbReference>
<dbReference type="RefSeq" id="WP_104423769.1">
    <property type="nucleotide sequence ID" value="NZ_PTIY01000007.1"/>
</dbReference>
<sequence length="827" mass="93787">MADNSKERLPHLLIKKLASTDTYTRPQKAIVLPGMQLPQRDRQFHAQQLLNQIEQVKTQQTTIIQEQKAFGLDVNNGIYLAFESEPDFELKFSSLEFQPSGIELCTVKGADHKTIATVFVPEGKLSHFLKKISQYQEENTPKNNPKHKELVESIAGIKLAALDALWTDAPESLPNIDESIWWEVWLRHSDNIDYESFLREHAPQLEMRVGKESIRFLDRTVVLVYGTKEQMSRSIHLLGSIAELRKAKDTADFFTGMDRQDQHNWISQTLKQLTPPSNASPYICILDTGVNEQHPLLIPVADSPDMHTYTPVWGTDDRNGHGTAMAGLSAYGDLTEVLASALPIQLTHRIESVKITPYPGFHEDKRLYGAITRESITRVEIEPNRQRIYCMAVSATDDRDRGRPSSWSAAVDALASGYDDEQQRLIILSAGNTAQAFRHMYPNNNLADEVHDPGQSWNALTVGGYTEKVWLDSVEYPGWLPIAPLGDLSPSSCTSMDWQKTWPIKPDIVMEAGNMAIDPIYGNADYIDDALQLLTTGHKFLLDKQLVSFGDTSAAAALAAHLAAKVQTHYPEYWPETIRALMVHSAKWTDAMKTRFAPFNTKDQYRQLLRYCGYGVPDEETLFWSSRNELTLIAQDALQPYFKDKSTVKTRDINLHSLPWPTEVLRDLPANTRVEMKVTLSYFIEPNPGSRGWVNKYRYASHGLRFDVRRSLESLEQFKQRINQLARDEEYNSQAQPESGEWKLGEKLRSLGSIHSDTWHGSAAELAERGYIAVYPVLGWWKERANLDRWGKQARYTLIVSIKTPGVETDIYTPVEIKNQSVISLAV</sequence>
<organism evidence="5 6">
    <name type="scientific">Methylobacter tundripaludum</name>
    <dbReference type="NCBI Taxonomy" id="173365"/>
    <lineage>
        <taxon>Bacteria</taxon>
        <taxon>Pseudomonadati</taxon>
        <taxon>Pseudomonadota</taxon>
        <taxon>Gammaproteobacteria</taxon>
        <taxon>Methylococcales</taxon>
        <taxon>Methylococcaceae</taxon>
        <taxon>Methylobacter</taxon>
    </lineage>
</organism>
<dbReference type="InterPro" id="IPR015500">
    <property type="entry name" value="Peptidase_S8_subtilisin-rel"/>
</dbReference>
<evidence type="ECO:0000313" key="6">
    <source>
        <dbReference type="Proteomes" id="UP000238071"/>
    </source>
</evidence>
<dbReference type="EMBL" id="PTIY01000007">
    <property type="protein sequence ID" value="PPK71491.1"/>
    <property type="molecule type" value="Genomic_DNA"/>
</dbReference>
<evidence type="ECO:0000313" key="5">
    <source>
        <dbReference type="EMBL" id="PPK71491.1"/>
    </source>
</evidence>
<comment type="caution">
    <text evidence="5">The sequence shown here is derived from an EMBL/GenBank/DDBJ whole genome shotgun (WGS) entry which is preliminary data.</text>
</comment>
<dbReference type="Gene3D" id="3.40.50.200">
    <property type="entry name" value="Peptidase S8/S53 domain"/>
    <property type="match status" value="1"/>
</dbReference>
<dbReference type="GO" id="GO:0006508">
    <property type="term" value="P:proteolysis"/>
    <property type="evidence" value="ECO:0007669"/>
    <property type="project" value="UniProtKB-KW"/>
</dbReference>
<evidence type="ECO:0000256" key="2">
    <source>
        <dbReference type="ARBA" id="ARBA00022801"/>
    </source>
</evidence>
<protein>
    <submittedName>
        <fullName evidence="5">Subtilase family protein</fullName>
    </submittedName>
</protein>
<dbReference type="PRINTS" id="PR00723">
    <property type="entry name" value="SUBTILISIN"/>
</dbReference>
<dbReference type="OrthoDB" id="9768989at2"/>
<gene>
    <name evidence="5" type="ORF">B0F88_10715</name>
</gene>
<dbReference type="Proteomes" id="UP000238071">
    <property type="component" value="Unassembled WGS sequence"/>
</dbReference>
<dbReference type="GO" id="GO:0004252">
    <property type="term" value="F:serine-type endopeptidase activity"/>
    <property type="evidence" value="ECO:0007669"/>
    <property type="project" value="InterPro"/>
</dbReference>
<name>A0A2S6H230_9GAMM</name>
<proteinExistence type="predicted"/>
<dbReference type="InterPro" id="IPR000209">
    <property type="entry name" value="Peptidase_S8/S53_dom"/>
</dbReference>
<keyword evidence="3" id="KW-0720">Serine protease</keyword>
<evidence type="ECO:0000256" key="1">
    <source>
        <dbReference type="ARBA" id="ARBA00022670"/>
    </source>
</evidence>
<keyword evidence="1" id="KW-0645">Protease</keyword>
<accession>A0A2S6H230</accession>